<gene>
    <name evidence="2" type="primary">mobB</name>
    <name evidence="2" type="ORF">HGO97_004155</name>
</gene>
<proteinExistence type="predicted"/>
<comment type="caution">
    <text evidence="2">The sequence shown here is derived from an EMBL/GenBank/DDBJ whole genome shotgun (WGS) entry which is preliminary data.</text>
</comment>
<dbReference type="InterPro" id="IPR004435">
    <property type="entry name" value="MobB_dom"/>
</dbReference>
<sequence length="166" mass="18442">MDSIAVKKHQRILVVCGVKNSGKTTLIEKIVHRLAEQGVKTAVIKHDGHDFSSDVPGTDSDRFQKAGAYGTAVFSPHHSMVVKEECNTGIEEMISQFPEAEFIIIEGMKNSEYPKIELVRNGISDQPVSNPEGRILIVTDYEKGKFEEETVGFEDIEGLLCRLHLS</sequence>
<dbReference type="Pfam" id="PF03205">
    <property type="entry name" value="MobB"/>
    <property type="match status" value="1"/>
</dbReference>
<dbReference type="PANTHER" id="PTHR40072:SF1">
    <property type="entry name" value="MOLYBDOPTERIN-GUANINE DINUCLEOTIDE BIOSYNTHESIS ADAPTER PROTEIN"/>
    <property type="match status" value="1"/>
</dbReference>
<evidence type="ECO:0000313" key="3">
    <source>
        <dbReference type="Proteomes" id="UP000723714"/>
    </source>
</evidence>
<keyword evidence="3" id="KW-1185">Reference proteome</keyword>
<feature type="domain" description="Molybdopterin-guanine dinucleotide biosynthesis protein B (MobB)" evidence="1">
    <location>
        <begin position="12"/>
        <end position="137"/>
    </location>
</feature>
<evidence type="ECO:0000313" key="2">
    <source>
        <dbReference type="EMBL" id="MBU3875007.1"/>
    </source>
</evidence>
<name>A0ABS6D1B0_9FIRM</name>
<evidence type="ECO:0000259" key="1">
    <source>
        <dbReference type="Pfam" id="PF03205"/>
    </source>
</evidence>
<protein>
    <submittedName>
        <fullName evidence="2">Molybdopterin-guanine dinucleotide biosynthesis protein B</fullName>
    </submittedName>
</protein>
<dbReference type="PANTHER" id="PTHR40072">
    <property type="entry name" value="MOLYBDOPTERIN-GUANINE DINUCLEOTIDE BIOSYNTHESIS ADAPTER PROTEIN-RELATED"/>
    <property type="match status" value="1"/>
</dbReference>
<dbReference type="RefSeq" id="WP_216239746.1">
    <property type="nucleotide sequence ID" value="NZ_JABACJ020000002.1"/>
</dbReference>
<dbReference type="EMBL" id="JABACJ020000002">
    <property type="protein sequence ID" value="MBU3875007.1"/>
    <property type="molecule type" value="Genomic_DNA"/>
</dbReference>
<dbReference type="InterPro" id="IPR052539">
    <property type="entry name" value="MGD_biosynthesis_adapter"/>
</dbReference>
<dbReference type="Proteomes" id="UP000723714">
    <property type="component" value="Unassembled WGS sequence"/>
</dbReference>
<reference evidence="2 3" key="1">
    <citation type="submission" date="2021-06" db="EMBL/GenBank/DDBJ databases">
        <title>Faecalicatena sp. nov. isolated from porcine feces.</title>
        <authorList>
            <person name="Oh B.S."/>
            <person name="Lee J.H."/>
        </authorList>
    </citation>
    <scope>NUCLEOTIDE SEQUENCE [LARGE SCALE GENOMIC DNA]</scope>
    <source>
        <strain evidence="2 3">AGMB00832</strain>
    </source>
</reference>
<organism evidence="2 3">
    <name type="scientific">Faecalicatena faecalis</name>
    <dbReference type="NCBI Taxonomy" id="2726362"/>
    <lineage>
        <taxon>Bacteria</taxon>
        <taxon>Bacillati</taxon>
        <taxon>Bacillota</taxon>
        <taxon>Clostridia</taxon>
        <taxon>Lachnospirales</taxon>
        <taxon>Lachnospiraceae</taxon>
        <taxon>Faecalicatena</taxon>
    </lineage>
</organism>
<dbReference type="NCBIfam" id="TIGR00176">
    <property type="entry name" value="mobB"/>
    <property type="match status" value="1"/>
</dbReference>
<accession>A0ABS6D1B0</accession>